<reference evidence="1" key="2">
    <citation type="submission" date="2015-06" db="UniProtKB">
        <authorList>
            <consortium name="EnsemblProtists"/>
        </authorList>
    </citation>
    <scope>IDENTIFICATION</scope>
    <source>
        <strain evidence="1">Emoy2</strain>
    </source>
</reference>
<dbReference type="HOGENOM" id="CLU_3018360_0_0_1"/>
<dbReference type="InParanoid" id="M4BVY1"/>
<evidence type="ECO:0000313" key="1">
    <source>
        <dbReference type="EnsemblProtists" id="HpaP810682"/>
    </source>
</evidence>
<proteinExistence type="predicted"/>
<dbReference type="Proteomes" id="UP000011713">
    <property type="component" value="Unassembled WGS sequence"/>
</dbReference>
<dbReference type="AlphaFoldDB" id="M4BVY1"/>
<keyword evidence="2" id="KW-1185">Reference proteome</keyword>
<sequence length="56" mass="6528">MYSKDSEEWEDFAIDVRGVAKTTRKISCSFQAFSLRKVNHVDLGTRYSKDVDVLVW</sequence>
<accession>M4BVY1</accession>
<evidence type="ECO:0000313" key="2">
    <source>
        <dbReference type="Proteomes" id="UP000011713"/>
    </source>
</evidence>
<name>M4BVY1_HYAAE</name>
<protein>
    <submittedName>
        <fullName evidence="1">Uncharacterized protein</fullName>
    </submittedName>
</protein>
<reference evidence="2" key="1">
    <citation type="journal article" date="2010" name="Science">
        <title>Signatures of adaptation to obligate biotrophy in the Hyaloperonospora arabidopsidis genome.</title>
        <authorList>
            <person name="Baxter L."/>
            <person name="Tripathy S."/>
            <person name="Ishaque N."/>
            <person name="Boot N."/>
            <person name="Cabral A."/>
            <person name="Kemen E."/>
            <person name="Thines M."/>
            <person name="Ah-Fong A."/>
            <person name="Anderson R."/>
            <person name="Badejoko W."/>
            <person name="Bittner-Eddy P."/>
            <person name="Boore J.L."/>
            <person name="Chibucos M.C."/>
            <person name="Coates M."/>
            <person name="Dehal P."/>
            <person name="Delehaunty K."/>
            <person name="Dong S."/>
            <person name="Downton P."/>
            <person name="Dumas B."/>
            <person name="Fabro G."/>
            <person name="Fronick C."/>
            <person name="Fuerstenberg S.I."/>
            <person name="Fulton L."/>
            <person name="Gaulin E."/>
            <person name="Govers F."/>
            <person name="Hughes L."/>
            <person name="Humphray S."/>
            <person name="Jiang R.H."/>
            <person name="Judelson H."/>
            <person name="Kamoun S."/>
            <person name="Kyung K."/>
            <person name="Meijer H."/>
            <person name="Minx P."/>
            <person name="Morris P."/>
            <person name="Nelson J."/>
            <person name="Phuntumart V."/>
            <person name="Qutob D."/>
            <person name="Rehmany A."/>
            <person name="Rougon-Cardoso A."/>
            <person name="Ryden P."/>
            <person name="Torto-Alalibo T."/>
            <person name="Studholme D."/>
            <person name="Wang Y."/>
            <person name="Win J."/>
            <person name="Wood J."/>
            <person name="Clifton S.W."/>
            <person name="Rogers J."/>
            <person name="Van den Ackerveken G."/>
            <person name="Jones J.D."/>
            <person name="McDowell J.M."/>
            <person name="Beynon J."/>
            <person name="Tyler B.M."/>
        </authorList>
    </citation>
    <scope>NUCLEOTIDE SEQUENCE [LARGE SCALE GENOMIC DNA]</scope>
    <source>
        <strain evidence="2">Emoy2</strain>
    </source>
</reference>
<dbReference type="EMBL" id="JH597990">
    <property type="status" value="NOT_ANNOTATED_CDS"/>
    <property type="molecule type" value="Genomic_DNA"/>
</dbReference>
<dbReference type="EnsemblProtists" id="HpaT810682">
    <property type="protein sequence ID" value="HpaP810682"/>
    <property type="gene ID" value="HpaG810682"/>
</dbReference>
<dbReference type="VEuPathDB" id="FungiDB:HpaG810682"/>
<organism evidence="1 2">
    <name type="scientific">Hyaloperonospora arabidopsidis (strain Emoy2)</name>
    <name type="common">Downy mildew agent</name>
    <name type="synonym">Peronospora arabidopsidis</name>
    <dbReference type="NCBI Taxonomy" id="559515"/>
    <lineage>
        <taxon>Eukaryota</taxon>
        <taxon>Sar</taxon>
        <taxon>Stramenopiles</taxon>
        <taxon>Oomycota</taxon>
        <taxon>Peronosporomycetes</taxon>
        <taxon>Peronosporales</taxon>
        <taxon>Peronosporaceae</taxon>
        <taxon>Hyaloperonospora</taxon>
    </lineage>
</organism>